<organism evidence="2 3">
    <name type="scientific">Candidatus Cellulosilyticum pullistercoris</name>
    <dbReference type="NCBI Taxonomy" id="2838521"/>
    <lineage>
        <taxon>Bacteria</taxon>
        <taxon>Bacillati</taxon>
        <taxon>Bacillota</taxon>
        <taxon>Clostridia</taxon>
        <taxon>Lachnospirales</taxon>
        <taxon>Cellulosilyticaceae</taxon>
        <taxon>Cellulosilyticum</taxon>
    </lineage>
</organism>
<dbReference type="InterPro" id="IPR028348">
    <property type="entry name" value="FAD-binding_protein"/>
</dbReference>
<name>A0A9E2K8V6_9FIRM</name>
<dbReference type="InterPro" id="IPR036188">
    <property type="entry name" value="FAD/NAD-bd_sf"/>
</dbReference>
<dbReference type="InterPro" id="IPR049516">
    <property type="entry name" value="FAD-depend_C"/>
</dbReference>
<gene>
    <name evidence="2" type="ORF">H9872_02135</name>
</gene>
<dbReference type="EMBL" id="JAHLFQ010000040">
    <property type="protein sequence ID" value="MBU3803544.1"/>
    <property type="molecule type" value="Genomic_DNA"/>
</dbReference>
<dbReference type="PIRSF" id="PIRSF038984">
    <property type="entry name" value="FAD_binding_protein"/>
    <property type="match status" value="1"/>
</dbReference>
<dbReference type="PANTHER" id="PTHR42842">
    <property type="entry name" value="FAD/NAD(P)-BINDING OXIDOREDUCTASE"/>
    <property type="match status" value="1"/>
</dbReference>
<feature type="domain" description="FAD-dependent protein C-terminal" evidence="1">
    <location>
        <begin position="278"/>
        <end position="475"/>
    </location>
</feature>
<evidence type="ECO:0000313" key="3">
    <source>
        <dbReference type="Proteomes" id="UP000824229"/>
    </source>
</evidence>
<dbReference type="Proteomes" id="UP000824229">
    <property type="component" value="Unassembled WGS sequence"/>
</dbReference>
<proteinExistence type="predicted"/>
<dbReference type="PANTHER" id="PTHR42842:SF3">
    <property type="entry name" value="FAD_NAD(P)-BINDING OXIDOREDUCTASE FAMILY PROTEIN"/>
    <property type="match status" value="1"/>
</dbReference>
<dbReference type="Gene3D" id="3.50.50.60">
    <property type="entry name" value="FAD/NAD(P)-binding domain"/>
    <property type="match status" value="2"/>
</dbReference>
<dbReference type="Pfam" id="PF21688">
    <property type="entry name" value="FAD-depend_C"/>
    <property type="match status" value="1"/>
</dbReference>
<reference evidence="2" key="2">
    <citation type="submission" date="2021-04" db="EMBL/GenBank/DDBJ databases">
        <authorList>
            <person name="Gilroy R."/>
        </authorList>
    </citation>
    <scope>NUCLEOTIDE SEQUENCE</scope>
    <source>
        <strain evidence="2">B5-657</strain>
    </source>
</reference>
<reference evidence="2" key="1">
    <citation type="journal article" date="2021" name="PeerJ">
        <title>Extensive microbial diversity within the chicken gut microbiome revealed by metagenomics and culture.</title>
        <authorList>
            <person name="Gilroy R."/>
            <person name="Ravi A."/>
            <person name="Getino M."/>
            <person name="Pursley I."/>
            <person name="Horton D.L."/>
            <person name="Alikhan N.F."/>
            <person name="Baker D."/>
            <person name="Gharbi K."/>
            <person name="Hall N."/>
            <person name="Watson M."/>
            <person name="Adriaenssens E.M."/>
            <person name="Foster-Nyarko E."/>
            <person name="Jarju S."/>
            <person name="Secka A."/>
            <person name="Antonio M."/>
            <person name="Oren A."/>
            <person name="Chaudhuri R.R."/>
            <person name="La Ragione R."/>
            <person name="Hildebrand F."/>
            <person name="Pallen M.J."/>
        </authorList>
    </citation>
    <scope>NUCLEOTIDE SEQUENCE</scope>
    <source>
        <strain evidence="2">B5-657</strain>
    </source>
</reference>
<evidence type="ECO:0000313" key="2">
    <source>
        <dbReference type="EMBL" id="MBU3803544.1"/>
    </source>
</evidence>
<dbReference type="SUPFAM" id="SSF51905">
    <property type="entry name" value="FAD/NAD(P)-binding domain"/>
    <property type="match status" value="1"/>
</dbReference>
<comment type="caution">
    <text evidence="2">The sequence shown here is derived from an EMBL/GenBank/DDBJ whole genome shotgun (WGS) entry which is preliminary data.</text>
</comment>
<dbReference type="Gene3D" id="3.30.70.2700">
    <property type="match status" value="1"/>
</dbReference>
<accession>A0A9E2K8V6</accession>
<protein>
    <submittedName>
        <fullName evidence="2">FAD-dependent oxidoreductase</fullName>
    </submittedName>
</protein>
<evidence type="ECO:0000259" key="1">
    <source>
        <dbReference type="Pfam" id="PF21688"/>
    </source>
</evidence>
<sequence>MIRVQDIKLSLEENKAQLITKVAKKLKIKPAEILSYTIFKEAIDARKKEDIKLVYTLDVETTKDEILLEKYPSLKRSDPAYVYPTLGEEMMEHAPIVVGSGPCGLFAALILAQKGFKPIVLERGKCVEERVKDVETFWESGIFDPKSNVQFGEGGAGTFSDGKLTTQIKNKRCHKVLEEMVLAGAPEEILYKNKPHVGTDILRGVVRNIRQQIIALGGSFRFEAQVTDIEIKEGELKAVIVNERERIETEHCILAIGHSARDTFEMLTTRKVHMEQKPFSMGMRVEHLQEWINEAQYGKKYAHHEKLGAAEYKLVHHCENGRTVYSFCMCPGGYVIASASEEGRIVTNGMSEHKRDAQNANSAILVNVGPEDFGSSHPLAGMYMQREFEELAFKMGGSNYKAPVQKLGDFFKNEPSTDFGIVKPSYQPGVTFSNMKAALPAFMSEAIDEAMRAFGKKIRYFDHEDALFTGFETRSSSPVRIPRNESYESNIKGLYPAGEGAGYAGGISSAAVDGIQIAESIIEKYKGLR</sequence>
<dbReference type="AlphaFoldDB" id="A0A9E2K8V6"/>